<sequence length="97" mass="11371">MTPFRTRSDILAKNIRLNEDETMALMRETSDFFKKRVPKKLRDLRRCSISKIDLGHALYDLAANINLMLLSIFKKLEFARPEGKFEDVKLIRLLQSS</sequence>
<dbReference type="EMBL" id="SSTE01012822">
    <property type="protein sequence ID" value="KAA0048604.1"/>
    <property type="molecule type" value="Genomic_DNA"/>
</dbReference>
<dbReference type="Proteomes" id="UP000321947">
    <property type="component" value="Unassembled WGS sequence"/>
</dbReference>
<evidence type="ECO:0000313" key="3">
    <source>
        <dbReference type="Proteomes" id="UP000321393"/>
    </source>
</evidence>
<reference evidence="3 4" key="1">
    <citation type="submission" date="2019-08" db="EMBL/GenBank/DDBJ databases">
        <title>Draft genome sequences of two oriental melons (Cucumis melo L. var makuwa).</title>
        <authorList>
            <person name="Kwon S.-Y."/>
        </authorList>
    </citation>
    <scope>NUCLEOTIDE SEQUENCE [LARGE SCALE GENOMIC DNA]</scope>
    <source>
        <strain evidence="4">cv. Chang Bougi</strain>
        <strain evidence="3">cv. SW 3</strain>
        <tissue evidence="2">Leaf</tissue>
    </source>
</reference>
<name>A0A5D3DUL5_CUCMM</name>
<accession>A0A5D3DUL5</accession>
<proteinExistence type="predicted"/>
<dbReference type="AlphaFoldDB" id="A0A5D3DUL5"/>
<gene>
    <name evidence="2" type="ORF">E5676_scaffold236G00430</name>
    <name evidence="1" type="ORF">E6C27_scaffold61G002520</name>
</gene>
<organism evidence="2 4">
    <name type="scientific">Cucumis melo var. makuwa</name>
    <name type="common">Oriental melon</name>
    <dbReference type="NCBI Taxonomy" id="1194695"/>
    <lineage>
        <taxon>Eukaryota</taxon>
        <taxon>Viridiplantae</taxon>
        <taxon>Streptophyta</taxon>
        <taxon>Embryophyta</taxon>
        <taxon>Tracheophyta</taxon>
        <taxon>Spermatophyta</taxon>
        <taxon>Magnoliopsida</taxon>
        <taxon>eudicotyledons</taxon>
        <taxon>Gunneridae</taxon>
        <taxon>Pentapetalae</taxon>
        <taxon>rosids</taxon>
        <taxon>fabids</taxon>
        <taxon>Cucurbitales</taxon>
        <taxon>Cucurbitaceae</taxon>
        <taxon>Benincaseae</taxon>
        <taxon>Cucumis</taxon>
    </lineage>
</organism>
<protein>
    <submittedName>
        <fullName evidence="2">Uncharacterized protein</fullName>
    </submittedName>
</protein>
<evidence type="ECO:0000313" key="1">
    <source>
        <dbReference type="EMBL" id="KAA0048604.1"/>
    </source>
</evidence>
<dbReference type="OrthoDB" id="778454at2759"/>
<dbReference type="EMBL" id="SSTD01002896">
    <property type="protein sequence ID" value="TYK27188.1"/>
    <property type="molecule type" value="Genomic_DNA"/>
</dbReference>
<dbReference type="Proteomes" id="UP000321393">
    <property type="component" value="Unassembled WGS sequence"/>
</dbReference>
<comment type="caution">
    <text evidence="2">The sequence shown here is derived from an EMBL/GenBank/DDBJ whole genome shotgun (WGS) entry which is preliminary data.</text>
</comment>
<evidence type="ECO:0000313" key="2">
    <source>
        <dbReference type="EMBL" id="TYK27188.1"/>
    </source>
</evidence>
<evidence type="ECO:0000313" key="4">
    <source>
        <dbReference type="Proteomes" id="UP000321947"/>
    </source>
</evidence>